<evidence type="ECO:0000256" key="1">
    <source>
        <dbReference type="SAM" id="Phobius"/>
    </source>
</evidence>
<keyword evidence="1" id="KW-0812">Transmembrane</keyword>
<keyword evidence="1" id="KW-1133">Transmembrane helix</keyword>
<organism evidence="2">
    <name type="scientific">marine sediment metagenome</name>
    <dbReference type="NCBI Taxonomy" id="412755"/>
    <lineage>
        <taxon>unclassified sequences</taxon>
        <taxon>metagenomes</taxon>
        <taxon>ecological metagenomes</taxon>
    </lineage>
</organism>
<protein>
    <submittedName>
        <fullName evidence="2">Uncharacterized protein</fullName>
    </submittedName>
</protein>
<dbReference type="EMBL" id="BARS01008362">
    <property type="protein sequence ID" value="GAF77684.1"/>
    <property type="molecule type" value="Genomic_DNA"/>
</dbReference>
<name>X0S9J1_9ZZZZ</name>
<proteinExistence type="predicted"/>
<gene>
    <name evidence="2" type="ORF">S01H1_15955</name>
</gene>
<reference evidence="2" key="1">
    <citation type="journal article" date="2014" name="Front. Microbiol.">
        <title>High frequency of phylogenetically diverse reductive dehalogenase-homologous genes in deep subseafloor sedimentary metagenomes.</title>
        <authorList>
            <person name="Kawai M."/>
            <person name="Futagami T."/>
            <person name="Toyoda A."/>
            <person name="Takaki Y."/>
            <person name="Nishi S."/>
            <person name="Hori S."/>
            <person name="Arai W."/>
            <person name="Tsubouchi T."/>
            <person name="Morono Y."/>
            <person name="Uchiyama I."/>
            <person name="Ito T."/>
            <person name="Fujiyama A."/>
            <person name="Inagaki F."/>
            <person name="Takami H."/>
        </authorList>
    </citation>
    <scope>NUCLEOTIDE SEQUENCE</scope>
    <source>
        <strain evidence="2">Expedition CK06-06</strain>
    </source>
</reference>
<comment type="caution">
    <text evidence="2">The sequence shown here is derived from an EMBL/GenBank/DDBJ whole genome shotgun (WGS) entry which is preliminary data.</text>
</comment>
<feature type="transmembrane region" description="Helical" evidence="1">
    <location>
        <begin position="98"/>
        <end position="119"/>
    </location>
</feature>
<dbReference type="AlphaFoldDB" id="X0S9J1"/>
<evidence type="ECO:0000313" key="2">
    <source>
        <dbReference type="EMBL" id="GAF77684.1"/>
    </source>
</evidence>
<accession>X0S9J1</accession>
<keyword evidence="1" id="KW-0472">Membrane</keyword>
<feature type="transmembrane region" description="Helical" evidence="1">
    <location>
        <begin position="6"/>
        <end position="27"/>
    </location>
</feature>
<feature type="transmembrane region" description="Helical" evidence="1">
    <location>
        <begin position="39"/>
        <end position="59"/>
    </location>
</feature>
<sequence>MDVSLRWWTLVGLLVAGLTGTLLWLIVSHTKPTQLMQPVFLSLLGISLAGLAIPPAAYLNRRFARTGWLKRDPYRLLRQGAEVGLFVTVCGWLQKEDFLTWTLVAIIASVLVLMEAFFLTRSDR</sequence>